<reference evidence="3" key="1">
    <citation type="journal article" date="2019" name="Int. J. Syst. Evol. Microbiol.">
        <title>The Global Catalogue of Microorganisms (GCM) 10K type strain sequencing project: providing services to taxonomists for standard genome sequencing and annotation.</title>
        <authorList>
            <consortium name="The Broad Institute Genomics Platform"/>
            <consortium name="The Broad Institute Genome Sequencing Center for Infectious Disease"/>
            <person name="Wu L."/>
            <person name="Ma J."/>
        </authorList>
    </citation>
    <scope>NUCLEOTIDE SEQUENCE [LARGE SCALE GENOMIC DNA]</scope>
    <source>
        <strain evidence="3">NBRC 105830</strain>
    </source>
</reference>
<organism evidence="2 3">
    <name type="scientific">Arsenicicoccus piscis</name>
    <dbReference type="NCBI Taxonomy" id="673954"/>
    <lineage>
        <taxon>Bacteria</taxon>
        <taxon>Bacillati</taxon>
        <taxon>Actinomycetota</taxon>
        <taxon>Actinomycetes</taxon>
        <taxon>Micrococcales</taxon>
        <taxon>Intrasporangiaceae</taxon>
        <taxon>Arsenicicoccus</taxon>
    </lineage>
</organism>
<gene>
    <name evidence="2" type="ORF">GCM10025862_27190</name>
</gene>
<feature type="transmembrane region" description="Helical" evidence="1">
    <location>
        <begin position="6"/>
        <end position="26"/>
    </location>
</feature>
<evidence type="ECO:0000313" key="2">
    <source>
        <dbReference type="EMBL" id="GMA20698.1"/>
    </source>
</evidence>
<dbReference type="Proteomes" id="UP001157109">
    <property type="component" value="Unassembled WGS sequence"/>
</dbReference>
<dbReference type="RefSeq" id="WP_284284676.1">
    <property type="nucleotide sequence ID" value="NZ_BSUJ01000001.1"/>
</dbReference>
<name>A0ABQ6HQF9_9MICO</name>
<dbReference type="EMBL" id="BSUJ01000001">
    <property type="protein sequence ID" value="GMA20698.1"/>
    <property type="molecule type" value="Genomic_DNA"/>
</dbReference>
<evidence type="ECO:0000313" key="3">
    <source>
        <dbReference type="Proteomes" id="UP001157109"/>
    </source>
</evidence>
<keyword evidence="1" id="KW-0472">Membrane</keyword>
<evidence type="ECO:0008006" key="4">
    <source>
        <dbReference type="Google" id="ProtNLM"/>
    </source>
</evidence>
<protein>
    <recommendedName>
        <fullName evidence="4">ABC transporter permease</fullName>
    </recommendedName>
</protein>
<keyword evidence="1" id="KW-1133">Transmembrane helix</keyword>
<feature type="transmembrane region" description="Helical" evidence="1">
    <location>
        <begin position="175"/>
        <end position="197"/>
    </location>
</feature>
<feature type="transmembrane region" description="Helical" evidence="1">
    <location>
        <begin position="52"/>
        <end position="79"/>
    </location>
</feature>
<keyword evidence="3" id="KW-1185">Reference proteome</keyword>
<accession>A0ABQ6HQF9</accession>
<keyword evidence="1" id="KW-0812">Transmembrane</keyword>
<feature type="transmembrane region" description="Helical" evidence="1">
    <location>
        <begin position="91"/>
        <end position="115"/>
    </location>
</feature>
<comment type="caution">
    <text evidence="2">The sequence shown here is derived from an EMBL/GenBank/DDBJ whole genome shotgun (WGS) entry which is preliminary data.</text>
</comment>
<feature type="transmembrane region" description="Helical" evidence="1">
    <location>
        <begin position="122"/>
        <end position="146"/>
    </location>
</feature>
<proteinExistence type="predicted"/>
<evidence type="ECO:0000256" key="1">
    <source>
        <dbReference type="SAM" id="Phobius"/>
    </source>
</evidence>
<sequence length="205" mass="21327">MANLVYTGGLSMAYVLTMTIGVLSIGQEYRHQTITSTLLAVPRRATAMIAKVISLLGIGAFYGIISLIGSVAVGASILASKGFSPFPGGDVFRTLALSLLVLGLWALIGLGAGILMKNQVTALLVMIGAAWIVEPLASLGLSFVSWGSKVVPYLPSAATSAIVNQPSQSPTVHQLSWWAGALVLIGYAAVLTILGMIRVQRSDVS</sequence>